<feature type="binding site" evidence="1">
    <location>
        <position position="523"/>
    </location>
    <ligand>
        <name>ATP</name>
        <dbReference type="ChEBI" id="CHEBI:30616"/>
    </ligand>
</feature>
<name>A0A0K3CDF0_RHOTO</name>
<dbReference type="InterPro" id="IPR011009">
    <property type="entry name" value="Kinase-like_dom_sf"/>
</dbReference>
<keyword evidence="1" id="KW-0547">Nucleotide-binding</keyword>
<dbReference type="InterPro" id="IPR000719">
    <property type="entry name" value="Prot_kinase_dom"/>
</dbReference>
<feature type="compositionally biased region" description="Low complexity" evidence="2">
    <location>
        <begin position="424"/>
        <end position="438"/>
    </location>
</feature>
<evidence type="ECO:0000256" key="2">
    <source>
        <dbReference type="SAM" id="MobiDB-lite"/>
    </source>
</evidence>
<evidence type="ECO:0000313" key="6">
    <source>
        <dbReference type="Proteomes" id="UP000199069"/>
    </source>
</evidence>
<dbReference type="Gene3D" id="1.10.510.10">
    <property type="entry name" value="Transferase(Phosphotransferase) domain 1"/>
    <property type="match status" value="1"/>
</dbReference>
<dbReference type="GO" id="GO:0005524">
    <property type="term" value="F:ATP binding"/>
    <property type="evidence" value="ECO:0007669"/>
    <property type="project" value="UniProtKB-UniRule"/>
</dbReference>
<dbReference type="EMBL" id="LCTV02000005">
    <property type="protein sequence ID" value="PRQ74759.1"/>
    <property type="molecule type" value="Genomic_DNA"/>
</dbReference>
<sequence>MHPNSLGALLQSFSLSSPVKADLNPNPLDTHATELTETLLLRTARGPRYAICYGPLVDLLCLKFRAFLTNNATGDFSTGELSLAVREQLQEPADDFQKQPKAYAKGTFVNQKAAFSKLVVELVSLVDEVLPAELRAGVVENEYVHEAGGGGDPVSKADLVFWRNESIQVMVEEASPTAHLEGEVLFRTTDLTSSSPVKTLNDAFKAKDRQVHDLLLKMSALCSARSCRRFVLHDWSHYIIGFLSYIDPEDSTTGFDLLYGPLTPVDSVKYPFAEATTSLFYSHHFFEPELRQYVDTVIVAVEHKRREEARRREKREREAETGGQQTEDEPDRKRPRDSREQSELQKERADQGPQERSGDVRAGAEPGGGVTQAEEAVNALEGINSFNIVWPNGSQADLPRFVRIDPTNISSTSSPSSPSPPTIPSLDPLSSKISHPSCPSSAYASPSAAIAANTESPARTGFQPGVCSISTPPSARSLPPTISLASTEEKPLQLQLDEYVGEGATSAVYRGVCAPGDTSFILKLPLHSNDDDENLRLLNEARLLSTPSLRNFQLTPRLYGTFKPSTSDAEQPVVLLMEDGGDDLQRWTELSCEEKQKLYDNLLLLHREHNIIHGDLTTPGLRPRNIVVEKPASNAAHSHDRTIRLIDFGHASKHACPGESKCWELLEVGRQLFGKAWRPL</sequence>
<dbReference type="PROSITE" id="PS50011">
    <property type="entry name" value="PROTEIN_KINASE_DOM"/>
    <property type="match status" value="1"/>
</dbReference>
<evidence type="ECO:0000313" key="5">
    <source>
        <dbReference type="EMBL" id="PRQ74759.1"/>
    </source>
</evidence>
<feature type="compositionally biased region" description="Basic and acidic residues" evidence="2">
    <location>
        <begin position="330"/>
        <end position="350"/>
    </location>
</feature>
<dbReference type="Proteomes" id="UP000239560">
    <property type="component" value="Unassembled WGS sequence"/>
</dbReference>
<evidence type="ECO:0000313" key="7">
    <source>
        <dbReference type="Proteomes" id="UP000239560"/>
    </source>
</evidence>
<evidence type="ECO:0000256" key="1">
    <source>
        <dbReference type="PROSITE-ProRule" id="PRU10141"/>
    </source>
</evidence>
<feature type="region of interest" description="Disordered" evidence="2">
    <location>
        <begin position="305"/>
        <end position="369"/>
    </location>
</feature>
<dbReference type="OrthoDB" id="2523927at2759"/>
<dbReference type="PROSITE" id="PS00107">
    <property type="entry name" value="PROTEIN_KINASE_ATP"/>
    <property type="match status" value="1"/>
</dbReference>
<dbReference type="AlphaFoldDB" id="A0A0K3CDF0"/>
<evidence type="ECO:0000313" key="4">
    <source>
        <dbReference type="EMBL" id="CTR06612.1"/>
    </source>
</evidence>
<feature type="compositionally biased region" description="Low complexity" evidence="2">
    <location>
        <begin position="405"/>
        <end position="416"/>
    </location>
</feature>
<protein>
    <submittedName>
        <fullName evidence="4 5">Proteophosphoglycan ppg4</fullName>
    </submittedName>
</protein>
<keyword evidence="6" id="KW-1185">Reference proteome</keyword>
<dbReference type="EMBL" id="CWKI01000005">
    <property type="protein sequence ID" value="CTR06612.1"/>
    <property type="molecule type" value="Genomic_DNA"/>
</dbReference>
<dbReference type="GO" id="GO:0004672">
    <property type="term" value="F:protein kinase activity"/>
    <property type="evidence" value="ECO:0007669"/>
    <property type="project" value="InterPro"/>
</dbReference>
<feature type="region of interest" description="Disordered" evidence="2">
    <location>
        <begin position="405"/>
        <end position="438"/>
    </location>
</feature>
<feature type="domain" description="Protein kinase" evidence="3">
    <location>
        <begin position="494"/>
        <end position="680"/>
    </location>
</feature>
<feature type="compositionally biased region" description="Basic and acidic residues" evidence="2">
    <location>
        <begin position="305"/>
        <end position="320"/>
    </location>
</feature>
<dbReference type="Proteomes" id="UP000199069">
    <property type="component" value="Unassembled WGS sequence"/>
</dbReference>
<dbReference type="SUPFAM" id="SSF56112">
    <property type="entry name" value="Protein kinase-like (PK-like)"/>
    <property type="match status" value="1"/>
</dbReference>
<reference evidence="5 7" key="2">
    <citation type="journal article" date="2018" name="Elife">
        <title>Functional genomics of lipid metabolism in the oleaginous yeast Rhodosporidium toruloides.</title>
        <authorList>
            <person name="Coradetti S.T."/>
            <person name="Pinel D."/>
            <person name="Geiselman G."/>
            <person name="Ito M."/>
            <person name="Mondo S."/>
            <person name="Reilly M.C."/>
            <person name="Cheng Y.F."/>
            <person name="Bauer S."/>
            <person name="Grigoriev I."/>
            <person name="Gladden J.M."/>
            <person name="Simmons B.A."/>
            <person name="Brem R."/>
            <person name="Arkin A.P."/>
            <person name="Skerker J.M."/>
        </authorList>
    </citation>
    <scope>NUCLEOTIDE SEQUENCE [LARGE SCALE GENOMIC DNA]</scope>
    <source>
        <strain evidence="5 7">NBRC 0880</strain>
    </source>
</reference>
<evidence type="ECO:0000259" key="3">
    <source>
        <dbReference type="PROSITE" id="PS50011"/>
    </source>
</evidence>
<organism evidence="4 6">
    <name type="scientific">Rhodotorula toruloides</name>
    <name type="common">Yeast</name>
    <name type="synonym">Rhodosporidium toruloides</name>
    <dbReference type="NCBI Taxonomy" id="5286"/>
    <lineage>
        <taxon>Eukaryota</taxon>
        <taxon>Fungi</taxon>
        <taxon>Dikarya</taxon>
        <taxon>Basidiomycota</taxon>
        <taxon>Pucciniomycotina</taxon>
        <taxon>Microbotryomycetes</taxon>
        <taxon>Sporidiobolales</taxon>
        <taxon>Sporidiobolaceae</taxon>
        <taxon>Rhodotorula</taxon>
    </lineage>
</organism>
<proteinExistence type="predicted"/>
<keyword evidence="1" id="KW-0067">ATP-binding</keyword>
<reference evidence="4 6" key="1">
    <citation type="submission" date="2015-07" db="EMBL/GenBank/DDBJ databases">
        <authorList>
            <person name="Cajimat M.N.B."/>
            <person name="Milazzo M.L."/>
            <person name="Fulhorst C.F."/>
        </authorList>
    </citation>
    <scope>NUCLEOTIDE SEQUENCE [LARGE SCALE GENOMIC DNA]</scope>
    <source>
        <strain evidence="4">Single colony</strain>
    </source>
</reference>
<accession>A0A0K3CDF0</accession>
<dbReference type="InterPro" id="IPR017441">
    <property type="entry name" value="Protein_kinase_ATP_BS"/>
</dbReference>
<gene>
    <name evidence="4" type="primary">FGENESH: predicted gene_5.18</name>
    <name evidence="5" type="ORF">AAT19DRAFT_13781</name>
    <name evidence="4" type="ORF">BN2166_0024730</name>
</gene>